<dbReference type="STRING" id="1890364.A0A2P6N7U0"/>
<dbReference type="GO" id="GO:0016887">
    <property type="term" value="F:ATP hydrolysis activity"/>
    <property type="evidence" value="ECO:0007669"/>
    <property type="project" value="InterPro"/>
</dbReference>
<dbReference type="PANTHER" id="PTHR23077:SF12">
    <property type="entry name" value="PEROXISOMAL ATPASE PEX1"/>
    <property type="match status" value="1"/>
</dbReference>
<gene>
    <name evidence="15" type="ORF">PROFUN_12298</name>
</gene>
<dbReference type="Pfam" id="PF09262">
    <property type="entry name" value="PEX-1N"/>
    <property type="match status" value="1"/>
</dbReference>
<reference evidence="15 16" key="1">
    <citation type="journal article" date="2018" name="Genome Biol. Evol.">
        <title>Multiple Roots of Fruiting Body Formation in Amoebozoa.</title>
        <authorList>
            <person name="Hillmann F."/>
            <person name="Forbes G."/>
            <person name="Novohradska S."/>
            <person name="Ferling I."/>
            <person name="Riege K."/>
            <person name="Groth M."/>
            <person name="Westermann M."/>
            <person name="Marz M."/>
            <person name="Spaller T."/>
            <person name="Winckler T."/>
            <person name="Schaap P."/>
            <person name="Glockner G."/>
        </authorList>
    </citation>
    <scope>NUCLEOTIDE SEQUENCE [LARGE SCALE GENOMIC DNA]</scope>
    <source>
        <strain evidence="15 16">Jena</strain>
    </source>
</reference>
<comment type="caution">
    <text evidence="15">The sequence shown here is derived from an EMBL/GenBank/DDBJ whole genome shotgun (WGS) entry which is preliminary data.</text>
</comment>
<accession>A0A2P6N7U0</accession>
<dbReference type="InterPro" id="IPR041569">
    <property type="entry name" value="AAA_lid_3"/>
</dbReference>
<dbReference type="PANTHER" id="PTHR23077">
    <property type="entry name" value="AAA-FAMILY ATPASE"/>
    <property type="match status" value="1"/>
</dbReference>
<evidence type="ECO:0000256" key="6">
    <source>
        <dbReference type="ARBA" id="ARBA00022801"/>
    </source>
</evidence>
<feature type="region of interest" description="Disordered" evidence="13">
    <location>
        <begin position="242"/>
        <end position="270"/>
    </location>
</feature>
<dbReference type="AlphaFoldDB" id="A0A2P6N7U0"/>
<keyword evidence="7" id="KW-0067">ATP-binding</keyword>
<feature type="compositionally biased region" description="Basic and acidic residues" evidence="13">
    <location>
        <begin position="310"/>
        <end position="331"/>
    </location>
</feature>
<dbReference type="InterPro" id="IPR029067">
    <property type="entry name" value="CDC48_domain_2-like_sf"/>
</dbReference>
<dbReference type="Pfam" id="PF17862">
    <property type="entry name" value="AAA_lid_3"/>
    <property type="match status" value="1"/>
</dbReference>
<comment type="subcellular location">
    <subcellularLocation>
        <location evidence="1">Membrane</location>
    </subcellularLocation>
</comment>
<dbReference type="InterPro" id="IPR003959">
    <property type="entry name" value="ATPase_AAA_core"/>
</dbReference>
<dbReference type="GO" id="GO:0005524">
    <property type="term" value="F:ATP binding"/>
    <property type="evidence" value="ECO:0007669"/>
    <property type="project" value="UniProtKB-KW"/>
</dbReference>
<evidence type="ECO:0000256" key="7">
    <source>
        <dbReference type="ARBA" id="ARBA00022840"/>
    </source>
</evidence>
<feature type="compositionally biased region" description="Basic and acidic residues" evidence="13">
    <location>
        <begin position="253"/>
        <end position="264"/>
    </location>
</feature>
<dbReference type="InterPro" id="IPR003593">
    <property type="entry name" value="AAA+_ATPase"/>
</dbReference>
<dbReference type="InterPro" id="IPR027417">
    <property type="entry name" value="P-loop_NTPase"/>
</dbReference>
<dbReference type="InterPro" id="IPR015342">
    <property type="entry name" value="PEX1-N_C-lobe"/>
</dbReference>
<sequence length="1132" mass="128374">MSFVRRAGPPDLLVLPVITSSENTSEFKNALTTGWETRRSTEIQIVFEQFISSRASSTCFVALPAALVNSLYNQLEHLAPNSALLTLELQWLGQGGIEDGDVRESREPRFRRSFAAWAGELSSQPGYMELSPHFASCLNLVENQVIALRPLLDVPNAVSITVEPLTSDDWEILELHAEYLENHVLEQLCVVYPNQVFPLSIHHRTVVRMKITAMEPSDRGCLRLANSSDIYIAPKPRAGKKKDFSAAVSVPGAEKEKKEEERPRQLRIQRTNESFGYNSALVHPTTWTSSRWSHKSCLFVTLYPSSSVYREEGNDDKEEKKETNEDKEATKDSTPTNKTKKSITLRITPSEKARKGHILISNESLLDLCGDQMDQLFPNFHRIRVEPNSSLTIRKLEYINVSQIIQANDTTYEHSQVFDAILEWSRVNVKAENTIIPFINGSRVVLKVENQSVPFLFHINRPNPEKEEKKTETVSMNATILLNMADVRYSTFTLDPPSILPTYTSPPPSLLSLQRVRGMHKQKEDSLHFMDQVMRESVLELRKVTQTQPPCGLFVHGVHGSGKTFLARSLLDHYQRDEDSMAYTEIFQCGGWADKKIESVKARLTQVLKRVVQNRPSVLLFDDIDLLTPPSDEAEDLRSTQIAHFIIDSWNQITEFVRRKKNGNVCLLATAHSISSYHNLFHSGHLVTHSIELGAPNRKEREEMIEGLMREKREEEGMKMEGEEEMKERVAEWTEGYLATDLNHLLERAIVASSIRYLDESQKTEGDVHQMTMKLVDFTEAQKNFTPMSLKGIQLHKSEVEWKDIGGLDHVKSMLKETLQWPNKYPKLFENIPLRPRSGLMLYGAPGSGKTLLASAVAKECGLNFISVKGPELLNKYIGASEQSVRDLFRRASQARPCILFFDEFDSIAPRSTGVTDRVVNQLLTQLDGVEALQGVYVLAATSRPDLIDPALLRPGRLDKSLYCNIPTREEREEILSCVSRKMKFSSDVSFSDLAERCVHFSGADLQALLYNAQLESVHQSIDGDVYNVEEKEREDIVAFRIDGKDEHPETSKIVERMKSGTTGTKKDKKGGDAKRIQYITQDHIEKAMDTSRPSLSDKERRRFERIYEGFVSSRDNIANPYQPTGKRSTLA</sequence>
<dbReference type="FunFam" id="3.40.50.300:FF:000149">
    <property type="entry name" value="Nuclear valosin-containing protein-like"/>
    <property type="match status" value="1"/>
</dbReference>
<evidence type="ECO:0000259" key="14">
    <source>
        <dbReference type="SMART" id="SM00382"/>
    </source>
</evidence>
<evidence type="ECO:0000256" key="11">
    <source>
        <dbReference type="ARBA" id="ARBA00034532"/>
    </source>
</evidence>
<keyword evidence="3" id="KW-0813">Transport</keyword>
<dbReference type="GO" id="GO:0005778">
    <property type="term" value="C:peroxisomal membrane"/>
    <property type="evidence" value="ECO:0007669"/>
    <property type="project" value="TreeGrafter"/>
</dbReference>
<name>A0A2P6N7U0_9EUKA</name>
<keyword evidence="16" id="KW-1185">Reference proteome</keyword>
<keyword evidence="4" id="KW-0962">Peroxisome biogenesis</keyword>
<dbReference type="InterPro" id="IPR003960">
    <property type="entry name" value="ATPase_AAA_CS"/>
</dbReference>
<dbReference type="GO" id="GO:0005829">
    <property type="term" value="C:cytosol"/>
    <property type="evidence" value="ECO:0007669"/>
    <property type="project" value="TreeGrafter"/>
</dbReference>
<evidence type="ECO:0000313" key="15">
    <source>
        <dbReference type="EMBL" id="PRP80011.1"/>
    </source>
</evidence>
<organism evidence="15 16">
    <name type="scientific">Planoprotostelium fungivorum</name>
    <dbReference type="NCBI Taxonomy" id="1890364"/>
    <lineage>
        <taxon>Eukaryota</taxon>
        <taxon>Amoebozoa</taxon>
        <taxon>Evosea</taxon>
        <taxon>Variosea</taxon>
        <taxon>Cavosteliida</taxon>
        <taxon>Cavosteliaceae</taxon>
        <taxon>Planoprotostelium</taxon>
    </lineage>
</organism>
<dbReference type="SMART" id="SM00382">
    <property type="entry name" value="AAA"/>
    <property type="match status" value="2"/>
</dbReference>
<evidence type="ECO:0000256" key="1">
    <source>
        <dbReference type="ARBA" id="ARBA00004370"/>
    </source>
</evidence>
<dbReference type="Pfam" id="PF00004">
    <property type="entry name" value="AAA"/>
    <property type="match status" value="2"/>
</dbReference>
<dbReference type="OrthoDB" id="2187at2759"/>
<evidence type="ECO:0000256" key="8">
    <source>
        <dbReference type="ARBA" id="ARBA00022927"/>
    </source>
</evidence>
<evidence type="ECO:0000256" key="13">
    <source>
        <dbReference type="SAM" id="MobiDB-lite"/>
    </source>
</evidence>
<comment type="similarity">
    <text evidence="2">Belongs to the AAA ATPase family.</text>
</comment>
<keyword evidence="8" id="KW-0653">Protein transport</keyword>
<evidence type="ECO:0000313" key="16">
    <source>
        <dbReference type="Proteomes" id="UP000241769"/>
    </source>
</evidence>
<proteinExistence type="inferred from homology"/>
<evidence type="ECO:0000256" key="5">
    <source>
        <dbReference type="ARBA" id="ARBA00022741"/>
    </source>
</evidence>
<keyword evidence="9" id="KW-0472">Membrane</keyword>
<dbReference type="EMBL" id="MDYQ01000164">
    <property type="protein sequence ID" value="PRP80011.1"/>
    <property type="molecule type" value="Genomic_DNA"/>
</dbReference>
<dbReference type="Gene3D" id="3.40.50.300">
    <property type="entry name" value="P-loop containing nucleotide triphosphate hydrolases"/>
    <property type="match status" value="2"/>
</dbReference>
<dbReference type="Gene3D" id="3.10.330.10">
    <property type="match status" value="1"/>
</dbReference>
<feature type="domain" description="AAA+ ATPase" evidence="14">
    <location>
        <begin position="836"/>
        <end position="968"/>
    </location>
</feature>
<protein>
    <recommendedName>
        <fullName evidence="11">Peroxisomal ATPase PEX1</fullName>
    </recommendedName>
    <alternativeName>
        <fullName evidence="10">Peroxin-1</fullName>
    </alternativeName>
</protein>
<dbReference type="SUPFAM" id="SSF52540">
    <property type="entry name" value="P-loop containing nucleoside triphosphate hydrolases"/>
    <property type="match status" value="2"/>
</dbReference>
<dbReference type="InterPro" id="IPR050168">
    <property type="entry name" value="AAA_ATPase_domain"/>
</dbReference>
<evidence type="ECO:0000256" key="10">
    <source>
        <dbReference type="ARBA" id="ARBA00032509"/>
    </source>
</evidence>
<dbReference type="CDD" id="cd19526">
    <property type="entry name" value="RecA-like_PEX1_r2"/>
    <property type="match status" value="1"/>
</dbReference>
<evidence type="ECO:0000256" key="2">
    <source>
        <dbReference type="ARBA" id="ARBA00006914"/>
    </source>
</evidence>
<evidence type="ECO:0000256" key="4">
    <source>
        <dbReference type="ARBA" id="ARBA00022593"/>
    </source>
</evidence>
<feature type="domain" description="AAA+ ATPase" evidence="14">
    <location>
        <begin position="549"/>
        <end position="697"/>
    </location>
</feature>
<dbReference type="GO" id="GO:0016558">
    <property type="term" value="P:protein import into peroxisome matrix"/>
    <property type="evidence" value="ECO:0007669"/>
    <property type="project" value="TreeGrafter"/>
</dbReference>
<dbReference type="Gene3D" id="1.10.8.60">
    <property type="match status" value="2"/>
</dbReference>
<evidence type="ECO:0000256" key="9">
    <source>
        <dbReference type="ARBA" id="ARBA00023136"/>
    </source>
</evidence>
<keyword evidence="5" id="KW-0547">Nucleotide-binding</keyword>
<dbReference type="PROSITE" id="PS00674">
    <property type="entry name" value="AAA"/>
    <property type="match status" value="1"/>
</dbReference>
<dbReference type="SUPFAM" id="SSF54585">
    <property type="entry name" value="Cdc48 domain 2-like"/>
    <property type="match status" value="1"/>
</dbReference>
<dbReference type="InParanoid" id="A0A2P6N7U0"/>
<comment type="catalytic activity">
    <reaction evidence="12">
        <text>ATP + H2O = ADP + phosphate + H(+)</text>
        <dbReference type="Rhea" id="RHEA:13065"/>
        <dbReference type="ChEBI" id="CHEBI:15377"/>
        <dbReference type="ChEBI" id="CHEBI:15378"/>
        <dbReference type="ChEBI" id="CHEBI:30616"/>
        <dbReference type="ChEBI" id="CHEBI:43474"/>
        <dbReference type="ChEBI" id="CHEBI:456216"/>
    </reaction>
    <physiologicalReaction direction="left-to-right" evidence="12">
        <dbReference type="Rhea" id="RHEA:13066"/>
    </physiologicalReaction>
</comment>
<dbReference type="Proteomes" id="UP000241769">
    <property type="component" value="Unassembled WGS sequence"/>
</dbReference>
<evidence type="ECO:0000256" key="3">
    <source>
        <dbReference type="ARBA" id="ARBA00022448"/>
    </source>
</evidence>
<keyword evidence="6" id="KW-0378">Hydrolase</keyword>
<evidence type="ECO:0000256" key="12">
    <source>
        <dbReference type="ARBA" id="ARBA00048778"/>
    </source>
</evidence>
<dbReference type="FunCoup" id="A0A2P6N7U0">
    <property type="interactions" value="585"/>
</dbReference>
<feature type="region of interest" description="Disordered" evidence="13">
    <location>
        <begin position="310"/>
        <end position="344"/>
    </location>
</feature>